<keyword evidence="4" id="KW-1185">Reference proteome</keyword>
<feature type="domain" description="Aminoglycoside phosphotransferase" evidence="2">
    <location>
        <begin position="29"/>
        <end position="250"/>
    </location>
</feature>
<name>A0ABW5XED4_9MICO</name>
<dbReference type="SUPFAM" id="SSF56112">
    <property type="entry name" value="Protein kinase-like (PK-like)"/>
    <property type="match status" value="1"/>
</dbReference>
<dbReference type="EMBL" id="JBHUOP010000004">
    <property type="protein sequence ID" value="MFD2840845.1"/>
    <property type="molecule type" value="Genomic_DNA"/>
</dbReference>
<comment type="caution">
    <text evidence="3">The sequence shown here is derived from an EMBL/GenBank/DDBJ whole genome shotgun (WGS) entry which is preliminary data.</text>
</comment>
<dbReference type="RefSeq" id="WP_377466764.1">
    <property type="nucleotide sequence ID" value="NZ_JBHUOP010000004.1"/>
</dbReference>
<reference evidence="4" key="1">
    <citation type="journal article" date="2019" name="Int. J. Syst. Evol. Microbiol.">
        <title>The Global Catalogue of Microorganisms (GCM) 10K type strain sequencing project: providing services to taxonomists for standard genome sequencing and annotation.</title>
        <authorList>
            <consortium name="The Broad Institute Genomics Platform"/>
            <consortium name="The Broad Institute Genome Sequencing Center for Infectious Disease"/>
            <person name="Wu L."/>
            <person name="Ma J."/>
        </authorList>
    </citation>
    <scope>NUCLEOTIDE SEQUENCE [LARGE SCALE GENOMIC DNA]</scope>
    <source>
        <strain evidence="4">KCTC 33576</strain>
    </source>
</reference>
<dbReference type="Gene3D" id="3.90.1200.10">
    <property type="match status" value="1"/>
</dbReference>
<dbReference type="Pfam" id="PF01636">
    <property type="entry name" value="APH"/>
    <property type="match status" value="1"/>
</dbReference>
<feature type="compositionally biased region" description="Low complexity" evidence="1">
    <location>
        <begin position="337"/>
        <end position="353"/>
    </location>
</feature>
<feature type="compositionally biased region" description="Basic and acidic residues" evidence="1">
    <location>
        <begin position="440"/>
        <end position="450"/>
    </location>
</feature>
<dbReference type="InterPro" id="IPR011009">
    <property type="entry name" value="Kinase-like_dom_sf"/>
</dbReference>
<gene>
    <name evidence="3" type="ORF">ACFSYH_09710</name>
</gene>
<evidence type="ECO:0000256" key="1">
    <source>
        <dbReference type="SAM" id="MobiDB-lite"/>
    </source>
</evidence>
<organism evidence="3 4">
    <name type="scientific">Populibacterium corticicola</name>
    <dbReference type="NCBI Taxonomy" id="1812826"/>
    <lineage>
        <taxon>Bacteria</taxon>
        <taxon>Bacillati</taxon>
        <taxon>Actinomycetota</taxon>
        <taxon>Actinomycetes</taxon>
        <taxon>Micrococcales</taxon>
        <taxon>Jonesiaceae</taxon>
        <taxon>Populibacterium</taxon>
    </lineage>
</organism>
<sequence length="450" mass="47919">MQRSHLALAALATVVVPRIDIYQARPAPAAEGFEAAYVLDSQSRTWIVRAPLNPTAGASLEAEAAFLRSIERHVDSGALPFVTPRPAGFAPLIEGGRAMVYPHLPGNQLRLERLRPGPGAAASLGRALGALHSLPTSILEDSAFPTYTAEQYRERKLAELDEGAASGLVPVTLLRRWEKALENVVLWKFMPVVTHTNLSEDCVIMAHGQVSAIADWSSVQVGDPAEDLAWLVAAAPMDSVDSIFEAYQMRRAEALDKHLIDRALLGSELAVLKWLLHGVHDNNAEIIDDATAMLNDLVEATTQDTSTGSFTVTTMPAPVDRAPSERIIGDTGALEKPTSTSGGSPASAGITTADESAASPSTARSGSVPMTPDGPMSNEEVWTAAQPVVSTDDSEELRLALESGEFALPDYERATPPMPYADAQTEVLSALPDPETDPDESQRSDSDGEG</sequence>
<proteinExistence type="predicted"/>
<feature type="region of interest" description="Disordered" evidence="1">
    <location>
        <begin position="406"/>
        <end position="450"/>
    </location>
</feature>
<dbReference type="InterPro" id="IPR002575">
    <property type="entry name" value="Aminoglycoside_PTrfase"/>
</dbReference>
<feature type="region of interest" description="Disordered" evidence="1">
    <location>
        <begin position="304"/>
        <end position="378"/>
    </location>
</feature>
<evidence type="ECO:0000313" key="4">
    <source>
        <dbReference type="Proteomes" id="UP001597391"/>
    </source>
</evidence>
<protein>
    <submittedName>
        <fullName evidence="3">Phosphotransferase</fullName>
    </submittedName>
</protein>
<dbReference type="Proteomes" id="UP001597391">
    <property type="component" value="Unassembled WGS sequence"/>
</dbReference>
<feature type="compositionally biased region" description="Polar residues" evidence="1">
    <location>
        <begin position="304"/>
        <end position="314"/>
    </location>
</feature>
<accession>A0ABW5XED4</accession>
<evidence type="ECO:0000313" key="3">
    <source>
        <dbReference type="EMBL" id="MFD2840845.1"/>
    </source>
</evidence>
<evidence type="ECO:0000259" key="2">
    <source>
        <dbReference type="Pfam" id="PF01636"/>
    </source>
</evidence>